<evidence type="ECO:0000256" key="3">
    <source>
        <dbReference type="ARBA" id="ARBA00023125"/>
    </source>
</evidence>
<sequence>MSNQSRIRTKKQAKADLRRRGVSVAQFARAHGLAVGTVYHVLSGVSPALRGEAHKAAVLLGIKNGVIEQGGE</sequence>
<reference evidence="6 7" key="1">
    <citation type="submission" date="2024-02" db="EMBL/GenBank/DDBJ databases">
        <title>Lysobacter Genome Sequencing and Mining.</title>
        <authorList>
            <person name="Bierman J."/>
            <person name="Walker M.C."/>
        </authorList>
    </citation>
    <scope>NUCLEOTIDE SEQUENCE [LARGE SCALE GENOMIC DNA]</scope>
    <source>
        <strain evidence="6 7">PB6250</strain>
    </source>
</reference>
<evidence type="ECO:0000313" key="7">
    <source>
        <dbReference type="Proteomes" id="UP001387215"/>
    </source>
</evidence>
<evidence type="ECO:0000313" key="6">
    <source>
        <dbReference type="EMBL" id="MEI2454590.1"/>
    </source>
</evidence>
<evidence type="ECO:0000259" key="5">
    <source>
        <dbReference type="Pfam" id="PF13693"/>
    </source>
</evidence>
<dbReference type="NCBIfam" id="TIGR04111">
    <property type="entry name" value="BcepMu_gp16"/>
    <property type="match status" value="1"/>
</dbReference>
<name>A0ABU8D0P3_9GAMM</name>
<comment type="similarity">
    <text evidence="1">Belongs to the ner transcriptional regulatory family.</text>
</comment>
<evidence type="ECO:0000256" key="1">
    <source>
        <dbReference type="ARBA" id="ARBA00006157"/>
    </source>
</evidence>
<dbReference type="Gene3D" id="1.10.260.40">
    <property type="entry name" value="lambda repressor-like DNA-binding domains"/>
    <property type="match status" value="1"/>
</dbReference>
<evidence type="ECO:0000256" key="2">
    <source>
        <dbReference type="ARBA" id="ARBA00023015"/>
    </source>
</evidence>
<organism evidence="6 7">
    <name type="scientific">Lysobacter firmicutimachus</name>
    <dbReference type="NCBI Taxonomy" id="1792846"/>
    <lineage>
        <taxon>Bacteria</taxon>
        <taxon>Pseudomonadati</taxon>
        <taxon>Pseudomonadota</taxon>
        <taxon>Gammaproteobacteria</taxon>
        <taxon>Lysobacterales</taxon>
        <taxon>Lysobacteraceae</taxon>
        <taxon>Lysobacter</taxon>
    </lineage>
</organism>
<dbReference type="InterPro" id="IPR026365">
    <property type="entry name" value="BcepMu_gp16"/>
</dbReference>
<feature type="domain" description="Ner winged helix-turn-helix DNA-binding" evidence="5">
    <location>
        <begin position="10"/>
        <end position="59"/>
    </location>
</feature>
<keyword evidence="2" id="KW-0805">Transcription regulation</keyword>
<dbReference type="RefSeq" id="WP_336131488.1">
    <property type="nucleotide sequence ID" value="NZ_JBANDL010000002.1"/>
</dbReference>
<keyword evidence="4" id="KW-0804">Transcription</keyword>
<protein>
    <submittedName>
        <fullName evidence="6">Helix-turn-helix domain-containing protein</fullName>
    </submittedName>
</protein>
<gene>
    <name evidence="6" type="ORF">V2J18_07840</name>
</gene>
<accession>A0ABU8D0P3</accession>
<dbReference type="InterPro" id="IPR010982">
    <property type="entry name" value="Lambda_DNA-bd_dom_sf"/>
</dbReference>
<evidence type="ECO:0000256" key="4">
    <source>
        <dbReference type="ARBA" id="ARBA00023163"/>
    </source>
</evidence>
<comment type="caution">
    <text evidence="6">The sequence shown here is derived from an EMBL/GenBank/DDBJ whole genome shotgun (WGS) entry which is preliminary data.</text>
</comment>
<proteinExistence type="inferred from homology"/>
<keyword evidence="3" id="KW-0238">DNA-binding</keyword>
<dbReference type="Pfam" id="PF13693">
    <property type="entry name" value="HTH_35"/>
    <property type="match status" value="1"/>
</dbReference>
<dbReference type="Proteomes" id="UP001387215">
    <property type="component" value="Unassembled WGS sequence"/>
</dbReference>
<dbReference type="EMBL" id="JBANDL010000002">
    <property type="protein sequence ID" value="MEI2454590.1"/>
    <property type="molecule type" value="Genomic_DNA"/>
</dbReference>
<dbReference type="InterPro" id="IPR038722">
    <property type="entry name" value="Ner_HTH_dom"/>
</dbReference>
<keyword evidence="7" id="KW-1185">Reference proteome</keyword>